<feature type="region of interest" description="Disordered" evidence="1">
    <location>
        <begin position="150"/>
        <end position="180"/>
    </location>
</feature>
<evidence type="ECO:0000313" key="2">
    <source>
        <dbReference type="Ensembl" id="ENSPLAP00000003450.1"/>
    </source>
</evidence>
<evidence type="ECO:0000313" key="3">
    <source>
        <dbReference type="Proteomes" id="UP000261500"/>
    </source>
</evidence>
<dbReference type="AlphaFoldDB" id="A0A3B3TQF6"/>
<organism evidence="2 3">
    <name type="scientific">Poecilia latipinna</name>
    <name type="common">sailfin molly</name>
    <dbReference type="NCBI Taxonomy" id="48699"/>
    <lineage>
        <taxon>Eukaryota</taxon>
        <taxon>Metazoa</taxon>
        <taxon>Chordata</taxon>
        <taxon>Craniata</taxon>
        <taxon>Vertebrata</taxon>
        <taxon>Euteleostomi</taxon>
        <taxon>Actinopterygii</taxon>
        <taxon>Neopterygii</taxon>
        <taxon>Teleostei</taxon>
        <taxon>Neoteleostei</taxon>
        <taxon>Acanthomorphata</taxon>
        <taxon>Ovalentaria</taxon>
        <taxon>Atherinomorphae</taxon>
        <taxon>Cyprinodontiformes</taxon>
        <taxon>Poeciliidae</taxon>
        <taxon>Poeciliinae</taxon>
        <taxon>Poecilia</taxon>
    </lineage>
</organism>
<sequence>MIKRPAITPVVNRVVFLADQLLRGAVCQQVGTRCSTTRWCRTRWCRTGWCRTGCCRTGWCRTGWCRTRWCRTRWCRTRWCRTRWCRTGWCRTGWCRTRRCRTGWCRTGWCLYPPGSSQISSCSFWSQSDLFFPSGVSSSLPCPLSCHTEPERGSTSGAGSRKSSRRYLLQDNTPGKNRTGFTRVIQRSGGEKHIPALRCDPATRTC</sequence>
<reference evidence="2" key="2">
    <citation type="submission" date="2025-09" db="UniProtKB">
        <authorList>
            <consortium name="Ensembl"/>
        </authorList>
    </citation>
    <scope>IDENTIFICATION</scope>
</reference>
<dbReference type="Ensembl" id="ENSPLAT00000011347.1">
    <property type="protein sequence ID" value="ENSPLAP00000003450.1"/>
    <property type="gene ID" value="ENSPLAG00000004919.1"/>
</dbReference>
<proteinExistence type="predicted"/>
<keyword evidence="3" id="KW-1185">Reference proteome</keyword>
<dbReference type="STRING" id="48699.ENSPLAP00000003450"/>
<accession>A0A3B3TQF6</accession>
<dbReference type="Proteomes" id="UP000261500">
    <property type="component" value="Unplaced"/>
</dbReference>
<feature type="compositionally biased region" description="Polar residues" evidence="1">
    <location>
        <begin position="170"/>
        <end position="180"/>
    </location>
</feature>
<reference evidence="2" key="1">
    <citation type="submission" date="2025-08" db="UniProtKB">
        <authorList>
            <consortium name="Ensembl"/>
        </authorList>
    </citation>
    <scope>IDENTIFICATION</scope>
</reference>
<name>A0A3B3TQF6_9TELE</name>
<protein>
    <submittedName>
        <fullName evidence="2">Uncharacterized protein</fullName>
    </submittedName>
</protein>
<evidence type="ECO:0000256" key="1">
    <source>
        <dbReference type="SAM" id="MobiDB-lite"/>
    </source>
</evidence>
<dbReference type="GeneTree" id="ENSGT00940000177094"/>